<evidence type="ECO:0000259" key="10">
    <source>
        <dbReference type="PROSITE" id="PS51758"/>
    </source>
</evidence>
<dbReference type="RefSeq" id="XP_013323600.1">
    <property type="nucleotide sequence ID" value="XM_013468146.1"/>
</dbReference>
<evidence type="ECO:0000256" key="3">
    <source>
        <dbReference type="ARBA" id="ARBA00022792"/>
    </source>
</evidence>
<evidence type="ECO:0000256" key="8">
    <source>
        <dbReference type="SAM" id="MobiDB-lite"/>
    </source>
</evidence>
<dbReference type="GeneID" id="25321332"/>
<keyword evidence="4 9" id="KW-1133">Transmembrane helix</keyword>
<keyword evidence="6 9" id="KW-0472">Membrane</keyword>
<comment type="caution">
    <text evidence="11">The sequence shown here is derived from an EMBL/GenBank/DDBJ whole genome shotgun (WGS) entry which is preliminary data.</text>
</comment>
<evidence type="ECO:0000256" key="2">
    <source>
        <dbReference type="ARBA" id="ARBA00022692"/>
    </source>
</evidence>
<feature type="region of interest" description="Disordered" evidence="8">
    <location>
        <begin position="75"/>
        <end position="127"/>
    </location>
</feature>
<accession>A0A0F4YH79</accession>
<evidence type="ECO:0000313" key="11">
    <source>
        <dbReference type="EMBL" id="KKA16988.1"/>
    </source>
</evidence>
<comment type="subcellular location">
    <subcellularLocation>
        <location evidence="1">Mitochondrion inner membrane</location>
        <topology evidence="1">Single-pass membrane protein</topology>
    </subcellularLocation>
</comment>
<dbReference type="GO" id="GO:0030003">
    <property type="term" value="P:intracellular monoatomic cation homeostasis"/>
    <property type="evidence" value="ECO:0007669"/>
    <property type="project" value="TreeGrafter"/>
</dbReference>
<evidence type="ECO:0000256" key="5">
    <source>
        <dbReference type="ARBA" id="ARBA00023128"/>
    </source>
</evidence>
<name>A0A0F4YH79_RASE3</name>
<dbReference type="InterPro" id="IPR044202">
    <property type="entry name" value="LETM1/MDM38-like"/>
</dbReference>
<feature type="compositionally biased region" description="Low complexity" evidence="8">
    <location>
        <begin position="91"/>
        <end position="108"/>
    </location>
</feature>
<keyword evidence="5 7" id="KW-0496">Mitochondrion</keyword>
<feature type="transmembrane region" description="Helical" evidence="9">
    <location>
        <begin position="226"/>
        <end position="250"/>
    </location>
</feature>
<gene>
    <name evidence="11" type="ORF">T310_9394</name>
</gene>
<evidence type="ECO:0000256" key="4">
    <source>
        <dbReference type="ARBA" id="ARBA00022989"/>
    </source>
</evidence>
<sequence length="420" mass="46005">MISPSSILCGRCAVSVARSYSRSGRLFLDDAVVSSSAWLFAWKGGCSFPAVDNNAIVRGLFLSASPCRISRRYYASPSSSPKHQRPPSAAPLPSSTTESATATTSLSSDVNPPPSTRPADLNLPPRLAPSATLRDRFSRYLAVGRAYYTFYKTGLKNVYHNYRASIPIRRSLGLPVYLPTSPPPAPSTGPKGTSGAVFDAAVETLNISRADLQLVRRAAYDVRRMIPFTLLLIICGEMTPLVVLALGNAVTPFTCRVPRQVDKERMAREKRKQLALQAVQGGLGSATPISPGSEEELTWLADNFANRDFAASASAEQVLRACAVFGLAKSHDRPAWLVPWLYRPRLKKYTEYLALDDQLIVRGGGVKALNAEEVRTAVEERGGFGVAGPVSNSSRSANGWSAEREERRWLERWLKRRKYI</sequence>
<evidence type="ECO:0000256" key="7">
    <source>
        <dbReference type="PROSITE-ProRule" id="PRU01094"/>
    </source>
</evidence>
<dbReference type="Proteomes" id="UP000053958">
    <property type="component" value="Unassembled WGS sequence"/>
</dbReference>
<proteinExistence type="predicted"/>
<dbReference type="PROSITE" id="PS51758">
    <property type="entry name" value="LETM1_RBD"/>
    <property type="match status" value="1"/>
</dbReference>
<keyword evidence="3" id="KW-0999">Mitochondrion inner membrane</keyword>
<reference evidence="11 12" key="1">
    <citation type="submission" date="2015-04" db="EMBL/GenBank/DDBJ databases">
        <authorList>
            <person name="Heijne W.H."/>
            <person name="Fedorova N.D."/>
            <person name="Nierman W.C."/>
            <person name="Vollebregt A.W."/>
            <person name="Zhao Z."/>
            <person name="Wu L."/>
            <person name="Kumar M."/>
            <person name="Stam H."/>
            <person name="van den Berg M.A."/>
            <person name="Pel H.J."/>
        </authorList>
    </citation>
    <scope>NUCLEOTIDE SEQUENCE [LARGE SCALE GENOMIC DNA]</scope>
    <source>
        <strain evidence="11 12">CBS 393.64</strain>
    </source>
</reference>
<organism evidence="11 12">
    <name type="scientific">Rasamsonia emersonii (strain ATCC 16479 / CBS 393.64 / IMI 116815)</name>
    <dbReference type="NCBI Taxonomy" id="1408163"/>
    <lineage>
        <taxon>Eukaryota</taxon>
        <taxon>Fungi</taxon>
        <taxon>Dikarya</taxon>
        <taxon>Ascomycota</taxon>
        <taxon>Pezizomycotina</taxon>
        <taxon>Eurotiomycetes</taxon>
        <taxon>Eurotiomycetidae</taxon>
        <taxon>Eurotiales</taxon>
        <taxon>Trichocomaceae</taxon>
        <taxon>Rasamsonia</taxon>
    </lineage>
</organism>
<dbReference type="GO" id="GO:0005743">
    <property type="term" value="C:mitochondrial inner membrane"/>
    <property type="evidence" value="ECO:0007669"/>
    <property type="project" value="UniProtKB-SubCell"/>
</dbReference>
<dbReference type="GO" id="GO:0043022">
    <property type="term" value="F:ribosome binding"/>
    <property type="evidence" value="ECO:0007669"/>
    <property type="project" value="InterPro"/>
</dbReference>
<dbReference type="OrthoDB" id="73691at2759"/>
<dbReference type="PANTHER" id="PTHR14009">
    <property type="entry name" value="LEUCINE ZIPPER-EF-HAND CONTAINING TRANSMEMBRANE PROTEIN"/>
    <property type="match status" value="1"/>
</dbReference>
<dbReference type="EMBL" id="LASV01000722">
    <property type="protein sequence ID" value="KKA16988.1"/>
    <property type="molecule type" value="Genomic_DNA"/>
</dbReference>
<dbReference type="AlphaFoldDB" id="A0A0F4YH79"/>
<keyword evidence="12" id="KW-1185">Reference proteome</keyword>
<evidence type="ECO:0000256" key="1">
    <source>
        <dbReference type="ARBA" id="ARBA00004434"/>
    </source>
</evidence>
<keyword evidence="2 9" id="KW-0812">Transmembrane</keyword>
<feature type="domain" description="Letm1 RBD" evidence="10">
    <location>
        <begin position="240"/>
        <end position="420"/>
    </location>
</feature>
<dbReference type="PANTHER" id="PTHR14009:SF6">
    <property type="entry name" value="LETM1 RBD DOMAIN-CONTAINING PROTEIN"/>
    <property type="match status" value="1"/>
</dbReference>
<evidence type="ECO:0000313" key="12">
    <source>
        <dbReference type="Proteomes" id="UP000053958"/>
    </source>
</evidence>
<protein>
    <recommendedName>
        <fullName evidence="10">Letm1 RBD domain-containing protein</fullName>
    </recommendedName>
</protein>
<evidence type="ECO:0000256" key="6">
    <source>
        <dbReference type="ARBA" id="ARBA00023136"/>
    </source>
</evidence>
<dbReference type="InterPro" id="IPR033122">
    <property type="entry name" value="LETM1-like_RBD"/>
</dbReference>
<evidence type="ECO:0000256" key="9">
    <source>
        <dbReference type="SAM" id="Phobius"/>
    </source>
</evidence>